<dbReference type="CDD" id="cd02883">
    <property type="entry name" value="NUDIX_Hydrolase"/>
    <property type="match status" value="1"/>
</dbReference>
<evidence type="ECO:0000259" key="5">
    <source>
        <dbReference type="PROSITE" id="PS51462"/>
    </source>
</evidence>
<dbReference type="InterPro" id="IPR000086">
    <property type="entry name" value="NUDIX_hydrolase_dom"/>
</dbReference>
<comment type="similarity">
    <text evidence="2 4">Belongs to the Nudix hydrolase family.</text>
</comment>
<name>A0A8H9L1R2_9MICO</name>
<feature type="domain" description="Nudix hydrolase" evidence="5">
    <location>
        <begin position="7"/>
        <end position="144"/>
    </location>
</feature>
<dbReference type="Pfam" id="PF00293">
    <property type="entry name" value="NUDIX"/>
    <property type="match status" value="1"/>
</dbReference>
<dbReference type="EMBL" id="BMOI01000017">
    <property type="protein sequence ID" value="GGL10924.1"/>
    <property type="molecule type" value="Genomic_DNA"/>
</dbReference>
<evidence type="ECO:0000313" key="6">
    <source>
        <dbReference type="EMBL" id="GGL10924.1"/>
    </source>
</evidence>
<evidence type="ECO:0000256" key="2">
    <source>
        <dbReference type="ARBA" id="ARBA00005582"/>
    </source>
</evidence>
<evidence type="ECO:0000313" key="7">
    <source>
        <dbReference type="Proteomes" id="UP000648535"/>
    </source>
</evidence>
<reference evidence="6" key="1">
    <citation type="journal article" date="2014" name="Int. J. Syst. Evol. Microbiol.">
        <title>Complete genome sequence of Corynebacterium casei LMG S-19264T (=DSM 44701T), isolated from a smear-ripened cheese.</title>
        <authorList>
            <consortium name="US DOE Joint Genome Institute (JGI-PGF)"/>
            <person name="Walter F."/>
            <person name="Albersmeier A."/>
            <person name="Kalinowski J."/>
            <person name="Ruckert C."/>
        </authorList>
    </citation>
    <scope>NUCLEOTIDE SEQUENCE</scope>
    <source>
        <strain evidence="6">JCM 1480</strain>
    </source>
</reference>
<dbReference type="SUPFAM" id="SSF55811">
    <property type="entry name" value="Nudix"/>
    <property type="match status" value="1"/>
</dbReference>
<dbReference type="Gene3D" id="3.90.79.10">
    <property type="entry name" value="Nucleoside Triphosphate Pyrophosphohydrolase"/>
    <property type="match status" value="1"/>
</dbReference>
<accession>A0A8H9L1R2</accession>
<comment type="caution">
    <text evidence="6">The sequence shown here is derived from an EMBL/GenBank/DDBJ whole genome shotgun (WGS) entry which is preliminary data.</text>
</comment>
<reference evidence="6" key="2">
    <citation type="submission" date="2020-09" db="EMBL/GenBank/DDBJ databases">
        <authorList>
            <person name="Sun Q."/>
            <person name="Ohkuma M."/>
        </authorList>
    </citation>
    <scope>NUCLEOTIDE SEQUENCE</scope>
    <source>
        <strain evidence="6">JCM 1480</strain>
    </source>
</reference>
<evidence type="ECO:0000256" key="3">
    <source>
        <dbReference type="ARBA" id="ARBA00022801"/>
    </source>
</evidence>
<dbReference type="InterPro" id="IPR020476">
    <property type="entry name" value="Nudix_hydrolase"/>
</dbReference>
<dbReference type="PROSITE" id="PS00893">
    <property type="entry name" value="NUDIX_BOX"/>
    <property type="match status" value="1"/>
</dbReference>
<keyword evidence="3 4" id="KW-0378">Hydrolase</keyword>
<sequence>MEYTDYDTRLAAYAVVTEGDRVLLARLRFPESGTWTLPGGGVEFDETVEQAVVREVREETGLEARVGALLGVRHHVVPPERRMHAGARGRPMKAVQVVFRATIVGGELRDEVDGSTDEARWVPIAELPHHRHGLLVPIALGWAGALTR</sequence>
<dbReference type="InterPro" id="IPR015797">
    <property type="entry name" value="NUDIX_hydrolase-like_dom_sf"/>
</dbReference>
<dbReference type="AlphaFoldDB" id="A0A8H9L1R2"/>
<evidence type="ECO:0000256" key="4">
    <source>
        <dbReference type="RuleBase" id="RU003476"/>
    </source>
</evidence>
<dbReference type="PANTHER" id="PTHR43046:SF2">
    <property type="entry name" value="8-OXO-DGTP DIPHOSPHATASE-RELATED"/>
    <property type="match status" value="1"/>
</dbReference>
<dbReference type="RefSeq" id="WP_022905075.1">
    <property type="nucleotide sequence ID" value="NZ_BMOI01000017.1"/>
</dbReference>
<comment type="cofactor">
    <cofactor evidence="1">
        <name>Mg(2+)</name>
        <dbReference type="ChEBI" id="CHEBI:18420"/>
    </cofactor>
</comment>
<organism evidence="6 7">
    <name type="scientific">Curtobacterium luteum</name>
    <dbReference type="NCBI Taxonomy" id="33881"/>
    <lineage>
        <taxon>Bacteria</taxon>
        <taxon>Bacillati</taxon>
        <taxon>Actinomycetota</taxon>
        <taxon>Actinomycetes</taxon>
        <taxon>Micrococcales</taxon>
        <taxon>Microbacteriaceae</taxon>
        <taxon>Curtobacterium</taxon>
    </lineage>
</organism>
<dbReference type="Proteomes" id="UP000648535">
    <property type="component" value="Unassembled WGS sequence"/>
</dbReference>
<dbReference type="PRINTS" id="PR00502">
    <property type="entry name" value="NUDIXFAMILY"/>
</dbReference>
<evidence type="ECO:0000256" key="1">
    <source>
        <dbReference type="ARBA" id="ARBA00001946"/>
    </source>
</evidence>
<dbReference type="GO" id="GO:0016787">
    <property type="term" value="F:hydrolase activity"/>
    <property type="evidence" value="ECO:0007669"/>
    <property type="project" value="UniProtKB-KW"/>
</dbReference>
<dbReference type="PANTHER" id="PTHR43046">
    <property type="entry name" value="GDP-MANNOSE MANNOSYL HYDROLASE"/>
    <property type="match status" value="1"/>
</dbReference>
<proteinExistence type="inferred from homology"/>
<protein>
    <recommendedName>
        <fullName evidence="5">Nudix hydrolase domain-containing protein</fullName>
    </recommendedName>
</protein>
<gene>
    <name evidence="6" type="ORF">GCM10009769_31240</name>
</gene>
<dbReference type="PROSITE" id="PS51462">
    <property type="entry name" value="NUDIX"/>
    <property type="match status" value="1"/>
</dbReference>
<dbReference type="InterPro" id="IPR020084">
    <property type="entry name" value="NUDIX_hydrolase_CS"/>
</dbReference>